<sequence length="188" mass="20943">METAMEREVRICERNSFADTQVSEEGGGGGAPGAGTEIPLQPLEKTMDENPREEVPLAKIMSLDERKKPTTTIPKLPQTCKWAIKKVALSSLCTSCKVPRKGSGKKTNSILMTTQTREKHEDETFRSGLPECERGPQLKSTWQILFLSFHSFGKVHDCKLLRFLSWGNGRTVISKLLKKLGVVSAKRI</sequence>
<dbReference type="AlphaFoldDB" id="A0ABC9WEV7"/>
<evidence type="ECO:0000256" key="1">
    <source>
        <dbReference type="SAM" id="MobiDB-lite"/>
    </source>
</evidence>
<evidence type="ECO:0000313" key="3">
    <source>
        <dbReference type="Proteomes" id="UP001623348"/>
    </source>
</evidence>
<dbReference type="Proteomes" id="UP001623348">
    <property type="component" value="Unassembled WGS sequence"/>
</dbReference>
<evidence type="ECO:0000313" key="2">
    <source>
        <dbReference type="EMBL" id="GAB0183786.1"/>
    </source>
</evidence>
<comment type="caution">
    <text evidence="2">The sequence shown here is derived from an EMBL/GenBank/DDBJ whole genome shotgun (WGS) entry which is preliminary data.</text>
</comment>
<keyword evidence="3" id="KW-1185">Reference proteome</keyword>
<accession>A0ABC9WEV7</accession>
<protein>
    <submittedName>
        <fullName evidence="2">Acid sphingomyelinase-like phosphodiesterase 3b</fullName>
    </submittedName>
</protein>
<proteinExistence type="predicted"/>
<dbReference type="EMBL" id="BAAFJT010000002">
    <property type="protein sequence ID" value="GAB0183786.1"/>
    <property type="molecule type" value="Genomic_DNA"/>
</dbReference>
<organism evidence="2 3">
    <name type="scientific">Grus japonensis</name>
    <name type="common">Japanese crane</name>
    <name type="synonym">Red-crowned crane</name>
    <dbReference type="NCBI Taxonomy" id="30415"/>
    <lineage>
        <taxon>Eukaryota</taxon>
        <taxon>Metazoa</taxon>
        <taxon>Chordata</taxon>
        <taxon>Craniata</taxon>
        <taxon>Vertebrata</taxon>
        <taxon>Euteleostomi</taxon>
        <taxon>Archelosauria</taxon>
        <taxon>Archosauria</taxon>
        <taxon>Dinosauria</taxon>
        <taxon>Saurischia</taxon>
        <taxon>Theropoda</taxon>
        <taxon>Coelurosauria</taxon>
        <taxon>Aves</taxon>
        <taxon>Neognathae</taxon>
        <taxon>Neoaves</taxon>
        <taxon>Gruiformes</taxon>
        <taxon>Gruidae</taxon>
        <taxon>Grus</taxon>
    </lineage>
</organism>
<feature type="region of interest" description="Disordered" evidence="1">
    <location>
        <begin position="14"/>
        <end position="39"/>
    </location>
</feature>
<reference evidence="2 3" key="1">
    <citation type="submission" date="2024-06" db="EMBL/GenBank/DDBJ databases">
        <title>The draft genome of Grus japonensis, version 3.</title>
        <authorList>
            <person name="Nabeshima K."/>
            <person name="Suzuki S."/>
            <person name="Onuma M."/>
        </authorList>
    </citation>
    <scope>NUCLEOTIDE SEQUENCE [LARGE SCALE GENOMIC DNA]</scope>
    <source>
        <strain evidence="2 3">451A</strain>
    </source>
</reference>
<gene>
    <name evidence="2" type="ORF">GRJ2_000843900</name>
</gene>
<name>A0ABC9WEV7_GRUJA</name>